<dbReference type="Pfam" id="PF01551">
    <property type="entry name" value="Peptidase_M23"/>
    <property type="match status" value="1"/>
</dbReference>
<dbReference type="SUPFAM" id="SSF54106">
    <property type="entry name" value="LysM domain"/>
    <property type="match status" value="3"/>
</dbReference>
<feature type="domain" description="LysM" evidence="1">
    <location>
        <begin position="144"/>
        <end position="196"/>
    </location>
</feature>
<dbReference type="CDD" id="cd00118">
    <property type="entry name" value="LysM"/>
    <property type="match status" value="3"/>
</dbReference>
<dbReference type="InterPro" id="IPR011055">
    <property type="entry name" value="Dup_hybrid_motif"/>
</dbReference>
<gene>
    <name evidence="2" type="ORF">E3J84_04025</name>
</gene>
<dbReference type="PANTHER" id="PTHR21666">
    <property type="entry name" value="PEPTIDASE-RELATED"/>
    <property type="match status" value="1"/>
</dbReference>
<proteinExistence type="predicted"/>
<dbReference type="SUPFAM" id="SSF51261">
    <property type="entry name" value="Duplicated hybrid motif"/>
    <property type="match status" value="1"/>
</dbReference>
<dbReference type="Proteomes" id="UP000316360">
    <property type="component" value="Unassembled WGS sequence"/>
</dbReference>
<dbReference type="InterPro" id="IPR018392">
    <property type="entry name" value="LysM"/>
</dbReference>
<dbReference type="Gene3D" id="3.10.350.10">
    <property type="entry name" value="LysM domain"/>
    <property type="match status" value="3"/>
</dbReference>
<dbReference type="Gene3D" id="2.70.70.10">
    <property type="entry name" value="Glucose Permease (Domain IIA)"/>
    <property type="match status" value="1"/>
</dbReference>
<dbReference type="EMBL" id="SOKJ01000226">
    <property type="protein sequence ID" value="TET10450.1"/>
    <property type="molecule type" value="Genomic_DNA"/>
</dbReference>
<dbReference type="AlphaFoldDB" id="A0A523RXG8"/>
<dbReference type="PANTHER" id="PTHR21666:SF270">
    <property type="entry name" value="MUREIN HYDROLASE ACTIVATOR ENVC"/>
    <property type="match status" value="1"/>
</dbReference>
<dbReference type="InterPro" id="IPR016047">
    <property type="entry name" value="M23ase_b-sheet_dom"/>
</dbReference>
<dbReference type="GO" id="GO:0004222">
    <property type="term" value="F:metalloendopeptidase activity"/>
    <property type="evidence" value="ECO:0007669"/>
    <property type="project" value="TreeGrafter"/>
</dbReference>
<name>A0A523RXG8_UNCAE</name>
<reference evidence="2 3" key="1">
    <citation type="submission" date="2019-03" db="EMBL/GenBank/DDBJ databases">
        <title>Metabolic potential of uncultured bacteria and archaea associated with petroleum seepage in deep-sea sediments.</title>
        <authorList>
            <person name="Dong X."/>
            <person name="Hubert C."/>
        </authorList>
    </citation>
    <scope>NUCLEOTIDE SEQUENCE [LARGE SCALE GENOMIC DNA]</scope>
    <source>
        <strain evidence="2">E44_bin7</strain>
    </source>
</reference>
<dbReference type="CDD" id="cd12797">
    <property type="entry name" value="M23_peptidase"/>
    <property type="match status" value="1"/>
</dbReference>
<accession>A0A523RXG8</accession>
<sequence>MKRLIISGIFLIIFILVTVRPGFSISPQPRYYTVKKGDCLIILEKKCGVPWKKIKEANDLTGDTIYPGQKLLIPWGGIWYTVRKGDFLIALERKYGVSWREIKEANGLTSDTIYPGQKLFIPGTKETLEIEISEEKLPRVEEGIYHTVKEGETIYRIALNYGKDRGLTEKEMEKEIMEANNISDPTKLKPAEKLFIPGAKKVLEIEISPELVTKEEISSLPPPPELEEEKSIFSWPVEGEIIEYFGEEGIEWIGIAVPEGEIVVAPAKGIVLERIFLQGYGETLVIEHRQEGLYTCYFHLLDYLVEKDAQVEKGQPIAKVGMSGTVDVPCLRFQVRKIGSEDKTVNPLDYLP</sequence>
<dbReference type="InterPro" id="IPR036779">
    <property type="entry name" value="LysM_dom_sf"/>
</dbReference>
<dbReference type="PROSITE" id="PS51782">
    <property type="entry name" value="LYSM"/>
    <property type="match status" value="3"/>
</dbReference>
<protein>
    <submittedName>
        <fullName evidence="2">LysM peptidoglycan-binding domain-containing protein</fullName>
    </submittedName>
</protein>
<comment type="caution">
    <text evidence="2">The sequence shown here is derived from an EMBL/GenBank/DDBJ whole genome shotgun (WGS) entry which is preliminary data.</text>
</comment>
<feature type="domain" description="LysM" evidence="1">
    <location>
        <begin position="78"/>
        <end position="121"/>
    </location>
</feature>
<evidence type="ECO:0000313" key="3">
    <source>
        <dbReference type="Proteomes" id="UP000316360"/>
    </source>
</evidence>
<dbReference type="SMART" id="SM00257">
    <property type="entry name" value="LysM"/>
    <property type="match status" value="3"/>
</dbReference>
<organism evidence="2 3">
    <name type="scientific">Aerophobetes bacterium</name>
    <dbReference type="NCBI Taxonomy" id="2030807"/>
    <lineage>
        <taxon>Bacteria</taxon>
        <taxon>Candidatus Aerophobota</taxon>
    </lineage>
</organism>
<dbReference type="Pfam" id="PF01476">
    <property type="entry name" value="LysM"/>
    <property type="match status" value="3"/>
</dbReference>
<dbReference type="InterPro" id="IPR050570">
    <property type="entry name" value="Cell_wall_metabolism_enzyme"/>
</dbReference>
<evidence type="ECO:0000259" key="1">
    <source>
        <dbReference type="PROSITE" id="PS51782"/>
    </source>
</evidence>
<feature type="domain" description="LysM" evidence="1">
    <location>
        <begin position="30"/>
        <end position="73"/>
    </location>
</feature>
<evidence type="ECO:0000313" key="2">
    <source>
        <dbReference type="EMBL" id="TET10450.1"/>
    </source>
</evidence>